<evidence type="ECO:0000256" key="8">
    <source>
        <dbReference type="ARBA" id="ARBA00023235"/>
    </source>
</evidence>
<dbReference type="EC" id="5.3.1.16" evidence="9 11"/>
<dbReference type="GO" id="GO:0000105">
    <property type="term" value="P:L-histidine biosynthetic process"/>
    <property type="evidence" value="ECO:0007669"/>
    <property type="project" value="UniProtKB-UniRule"/>
</dbReference>
<dbReference type="KEGG" id="nia:A8C56_15105"/>
<name>A0A1A9I638_9BACT</name>
<keyword evidence="7 9" id="KW-0368">Histidine biosynthesis</keyword>
<dbReference type="InterPro" id="IPR006063">
    <property type="entry name" value="HisA_bact_arch"/>
</dbReference>
<dbReference type="GO" id="GO:0000162">
    <property type="term" value="P:L-tryptophan biosynthetic process"/>
    <property type="evidence" value="ECO:0007669"/>
    <property type="project" value="TreeGrafter"/>
</dbReference>
<evidence type="ECO:0000256" key="11">
    <source>
        <dbReference type="RuleBase" id="RU003658"/>
    </source>
</evidence>
<feature type="active site" description="Proton acceptor" evidence="9">
    <location>
        <position position="8"/>
    </location>
</feature>
<dbReference type="PANTHER" id="PTHR43090:SF2">
    <property type="entry name" value="1-(5-PHOSPHORIBOSYL)-5-[(5-PHOSPHORIBOSYLAMINO)METHYLIDENEAMINO] IMIDAZOLE-4-CARBOXAMIDE ISOMERASE"/>
    <property type="match status" value="1"/>
</dbReference>
<evidence type="ECO:0000313" key="13">
    <source>
        <dbReference type="Proteomes" id="UP000077667"/>
    </source>
</evidence>
<keyword evidence="6 9" id="KW-0028">Amino-acid biosynthesis</keyword>
<dbReference type="UniPathway" id="UPA00031">
    <property type="reaction ID" value="UER00009"/>
</dbReference>
<dbReference type="InterPro" id="IPR023016">
    <property type="entry name" value="HisA/PriA"/>
</dbReference>
<dbReference type="GO" id="GO:0003949">
    <property type="term" value="F:1-(5-phosphoribosyl)-5-[(5-phosphoribosylamino)methylideneamino]imidazole-4-carboxamide isomerase activity"/>
    <property type="evidence" value="ECO:0007669"/>
    <property type="project" value="UniProtKB-UniRule"/>
</dbReference>
<feature type="active site" description="Proton donor" evidence="9">
    <location>
        <position position="130"/>
    </location>
</feature>
<evidence type="ECO:0000256" key="10">
    <source>
        <dbReference type="RuleBase" id="RU003657"/>
    </source>
</evidence>
<evidence type="ECO:0000256" key="4">
    <source>
        <dbReference type="ARBA" id="ARBA00009667"/>
    </source>
</evidence>
<comment type="similarity">
    <text evidence="4 9 10">Belongs to the HisA/HisF family.</text>
</comment>
<comment type="pathway">
    <text evidence="3 9 11">Amino-acid biosynthesis; L-histidine biosynthesis; L-histidine from 5-phospho-alpha-D-ribose 1-diphosphate: step 4/9.</text>
</comment>
<evidence type="ECO:0000256" key="1">
    <source>
        <dbReference type="ARBA" id="ARBA00000901"/>
    </source>
</evidence>
<dbReference type="SUPFAM" id="SSF51366">
    <property type="entry name" value="Ribulose-phoshate binding barrel"/>
    <property type="match status" value="1"/>
</dbReference>
<evidence type="ECO:0000256" key="7">
    <source>
        <dbReference type="ARBA" id="ARBA00023102"/>
    </source>
</evidence>
<evidence type="ECO:0000256" key="3">
    <source>
        <dbReference type="ARBA" id="ARBA00005133"/>
    </source>
</evidence>
<dbReference type="STRING" id="1176587.A8C56_15105"/>
<proteinExistence type="inferred from homology"/>
<dbReference type="CDD" id="cd04732">
    <property type="entry name" value="HisA"/>
    <property type="match status" value="1"/>
</dbReference>
<dbReference type="RefSeq" id="WP_067757720.1">
    <property type="nucleotide sequence ID" value="NZ_CP015772.1"/>
</dbReference>
<gene>
    <name evidence="9" type="primary">hisA</name>
    <name evidence="12" type="ORF">A8C56_15105</name>
</gene>
<dbReference type="InterPro" id="IPR011060">
    <property type="entry name" value="RibuloseP-bd_barrel"/>
</dbReference>
<dbReference type="InterPro" id="IPR044524">
    <property type="entry name" value="Isoase_HisA-like"/>
</dbReference>
<evidence type="ECO:0000256" key="9">
    <source>
        <dbReference type="HAMAP-Rule" id="MF_01014"/>
    </source>
</evidence>
<sequence length="240" mass="26472">MDIIPAIDIIEGKAVRLSKGDYSQKKIYNEHPLEVAQQFEDTGLKRLHLVDLDGAKAGRVTNWKVLETIAGKTSLIIDFSGGISSEKDVQITFNSGAAYAAVGSMAVRKPVVFQDWLTAFGVEKFILGADVLDEKIMIKGWTEATEINIFNFLKHYRTKGLQQFFCTDISKDGLLQGSSNDLYRKILDEIEGLKLIASGGVSCIKDLEELSAIGCSGAIVGKAIYENRISLKELTHFHNK</sequence>
<keyword evidence="8 9" id="KW-0413">Isomerase</keyword>
<protein>
    <recommendedName>
        <fullName evidence="9 11">1-(5-phosphoribosyl)-5-[(5-phosphoribosylamino)methylideneamino] imidazole-4-carboxamide isomerase</fullName>
        <ecNumber evidence="9 11">5.3.1.16</ecNumber>
    </recommendedName>
    <alternativeName>
        <fullName evidence="9">Phosphoribosylformimino-5-aminoimidazole carboxamide ribotide isomerase</fullName>
    </alternativeName>
</protein>
<comment type="catalytic activity">
    <reaction evidence="1 9 11">
        <text>1-(5-phospho-beta-D-ribosyl)-5-[(5-phospho-beta-D-ribosylamino)methylideneamino]imidazole-4-carboxamide = 5-[(5-phospho-1-deoxy-D-ribulos-1-ylimino)methylamino]-1-(5-phospho-beta-D-ribosyl)imidazole-4-carboxamide</text>
        <dbReference type="Rhea" id="RHEA:15469"/>
        <dbReference type="ChEBI" id="CHEBI:58435"/>
        <dbReference type="ChEBI" id="CHEBI:58525"/>
        <dbReference type="EC" id="5.3.1.16"/>
    </reaction>
</comment>
<dbReference type="GO" id="GO:0005737">
    <property type="term" value="C:cytoplasm"/>
    <property type="evidence" value="ECO:0007669"/>
    <property type="project" value="UniProtKB-SubCell"/>
</dbReference>
<dbReference type="EMBL" id="CP015772">
    <property type="protein sequence ID" value="ANH82122.1"/>
    <property type="molecule type" value="Genomic_DNA"/>
</dbReference>
<dbReference type="NCBIfam" id="TIGR00007">
    <property type="entry name" value="1-(5-phosphoribosyl)-5-[(5-phosphoribosylamino)methylideneamino]imidazole-4-carboxamide isomerase"/>
    <property type="match status" value="1"/>
</dbReference>
<dbReference type="Gene3D" id="3.20.20.70">
    <property type="entry name" value="Aldolase class I"/>
    <property type="match status" value="1"/>
</dbReference>
<dbReference type="InterPro" id="IPR006062">
    <property type="entry name" value="His_biosynth"/>
</dbReference>
<dbReference type="Proteomes" id="UP000077667">
    <property type="component" value="Chromosome"/>
</dbReference>
<keyword evidence="5 9" id="KW-0963">Cytoplasm</keyword>
<evidence type="ECO:0000313" key="12">
    <source>
        <dbReference type="EMBL" id="ANH82122.1"/>
    </source>
</evidence>
<accession>A0A1A9I638</accession>
<dbReference type="InterPro" id="IPR013785">
    <property type="entry name" value="Aldolase_TIM"/>
</dbReference>
<dbReference type="FunFam" id="3.20.20.70:FF:000009">
    <property type="entry name" value="1-(5-phosphoribosyl)-5-[(5-phosphoribosylamino)methylideneamino] imidazole-4-carboxamide isomerase"/>
    <property type="match status" value="1"/>
</dbReference>
<keyword evidence="13" id="KW-1185">Reference proteome</keyword>
<evidence type="ECO:0000256" key="6">
    <source>
        <dbReference type="ARBA" id="ARBA00022605"/>
    </source>
</evidence>
<dbReference type="OrthoDB" id="9807749at2"/>
<evidence type="ECO:0000256" key="2">
    <source>
        <dbReference type="ARBA" id="ARBA00004496"/>
    </source>
</evidence>
<dbReference type="Pfam" id="PF00977">
    <property type="entry name" value="His_biosynth"/>
    <property type="match status" value="1"/>
</dbReference>
<dbReference type="HAMAP" id="MF_01014">
    <property type="entry name" value="HisA"/>
    <property type="match status" value="1"/>
</dbReference>
<reference evidence="12 13" key="1">
    <citation type="submission" date="2016-05" db="EMBL/GenBank/DDBJ databases">
        <title>Niabella ginsenosidivorans BS26 whole genome sequencing.</title>
        <authorList>
            <person name="Im W.T."/>
            <person name="Siddiqi M.Z."/>
        </authorList>
    </citation>
    <scope>NUCLEOTIDE SEQUENCE [LARGE SCALE GENOMIC DNA]</scope>
    <source>
        <strain evidence="12 13">BS26</strain>
    </source>
</reference>
<dbReference type="PANTHER" id="PTHR43090">
    <property type="entry name" value="1-(5-PHOSPHORIBOSYL)-5-[(5-PHOSPHORIBOSYLAMINO)METHYLIDENEAMINO] IMIDAZOLE-4-CARBOXAMIDE ISOMERASE"/>
    <property type="match status" value="1"/>
</dbReference>
<comment type="subcellular location">
    <subcellularLocation>
        <location evidence="2 9 11">Cytoplasm</location>
    </subcellularLocation>
</comment>
<organism evidence="12 13">
    <name type="scientific">Niabella ginsenosidivorans</name>
    <dbReference type="NCBI Taxonomy" id="1176587"/>
    <lineage>
        <taxon>Bacteria</taxon>
        <taxon>Pseudomonadati</taxon>
        <taxon>Bacteroidota</taxon>
        <taxon>Chitinophagia</taxon>
        <taxon>Chitinophagales</taxon>
        <taxon>Chitinophagaceae</taxon>
        <taxon>Niabella</taxon>
    </lineage>
</organism>
<dbReference type="AlphaFoldDB" id="A0A1A9I638"/>
<evidence type="ECO:0000256" key="5">
    <source>
        <dbReference type="ARBA" id="ARBA00022490"/>
    </source>
</evidence>